<feature type="region of interest" description="Disordered" evidence="1">
    <location>
        <begin position="63"/>
        <end position="96"/>
    </location>
</feature>
<proteinExistence type="predicted"/>
<sequence>MASSTQRDTFGLTGGETRLLLLSTVFVNDDGKVDFERIAKKTHVEPASAKTVYGKTKKKLLKNLGDDALPPTKRKSQSEADAEPNFEALVPADDSE</sequence>
<dbReference type="Proteomes" id="UP001220324">
    <property type="component" value="Unassembled WGS sequence"/>
</dbReference>
<evidence type="ECO:0000313" key="2">
    <source>
        <dbReference type="EMBL" id="KAJ5541739.1"/>
    </source>
</evidence>
<evidence type="ECO:0000256" key="1">
    <source>
        <dbReference type="SAM" id="MobiDB-lite"/>
    </source>
</evidence>
<dbReference type="AlphaFoldDB" id="A0AAD6GFN5"/>
<gene>
    <name evidence="2" type="ORF">N7494_006815</name>
</gene>
<protein>
    <submittedName>
        <fullName evidence="2">Uncharacterized protein</fullName>
    </submittedName>
</protein>
<reference evidence="2 3" key="1">
    <citation type="journal article" date="2023" name="IMA Fungus">
        <title>Comparative genomic study of the Penicillium genus elucidates a diverse pangenome and 15 lateral gene transfer events.</title>
        <authorList>
            <person name="Petersen C."/>
            <person name="Sorensen T."/>
            <person name="Nielsen M.R."/>
            <person name="Sondergaard T.E."/>
            <person name="Sorensen J.L."/>
            <person name="Fitzpatrick D.A."/>
            <person name="Frisvad J.C."/>
            <person name="Nielsen K.L."/>
        </authorList>
    </citation>
    <scope>NUCLEOTIDE SEQUENCE [LARGE SCALE GENOMIC DNA]</scope>
    <source>
        <strain evidence="2 3">IBT 35679</strain>
    </source>
</reference>
<dbReference type="EMBL" id="JAQIZZ010000005">
    <property type="protein sequence ID" value="KAJ5541739.1"/>
    <property type="molecule type" value="Genomic_DNA"/>
</dbReference>
<keyword evidence="3" id="KW-1185">Reference proteome</keyword>
<accession>A0AAD6GFN5</accession>
<evidence type="ECO:0000313" key="3">
    <source>
        <dbReference type="Proteomes" id="UP001220324"/>
    </source>
</evidence>
<name>A0AAD6GFN5_9EURO</name>
<organism evidence="2 3">
    <name type="scientific">Penicillium frequentans</name>
    <dbReference type="NCBI Taxonomy" id="3151616"/>
    <lineage>
        <taxon>Eukaryota</taxon>
        <taxon>Fungi</taxon>
        <taxon>Dikarya</taxon>
        <taxon>Ascomycota</taxon>
        <taxon>Pezizomycotina</taxon>
        <taxon>Eurotiomycetes</taxon>
        <taxon>Eurotiomycetidae</taxon>
        <taxon>Eurotiales</taxon>
        <taxon>Aspergillaceae</taxon>
        <taxon>Penicillium</taxon>
    </lineage>
</organism>
<comment type="caution">
    <text evidence="2">The sequence shown here is derived from an EMBL/GenBank/DDBJ whole genome shotgun (WGS) entry which is preliminary data.</text>
</comment>